<dbReference type="EnsemblFungi" id="PTTG_26690-t43_1">
    <property type="protein sequence ID" value="PTTG_26690-t43_1-p1"/>
    <property type="gene ID" value="PTTG_26690"/>
</dbReference>
<evidence type="ECO:0000256" key="1">
    <source>
        <dbReference type="ARBA" id="ARBA00002883"/>
    </source>
</evidence>
<protein>
    <recommendedName>
        <fullName evidence="4 7">U3 small nucleolar RNA-associated protein 25</fullName>
        <shortName evidence="7">U3 snoRNA-associated protein 25</shortName>
    </recommendedName>
</protein>
<dbReference type="Pfam" id="PF06862">
    <property type="entry name" value="Utp25_C"/>
    <property type="match status" value="1"/>
</dbReference>
<dbReference type="GO" id="GO:0032040">
    <property type="term" value="C:small-subunit processome"/>
    <property type="evidence" value="ECO:0007669"/>
    <property type="project" value="TreeGrafter"/>
</dbReference>
<feature type="domain" description="UTP25 C-terminal" evidence="9">
    <location>
        <begin position="452"/>
        <end position="654"/>
    </location>
</feature>
<dbReference type="InterPro" id="IPR010678">
    <property type="entry name" value="UTP25"/>
</dbReference>
<evidence type="ECO:0000313" key="11">
    <source>
        <dbReference type="EMBL" id="OAV95261.1"/>
    </source>
</evidence>
<proteinExistence type="inferred from homology"/>
<keyword evidence="6 7" id="KW-0687">Ribonucleoprotein</keyword>
<evidence type="ECO:0000256" key="7">
    <source>
        <dbReference type="RuleBase" id="RU365070"/>
    </source>
</evidence>
<comment type="similarity">
    <text evidence="3 7">Belongs to the UTP25 family.</text>
</comment>
<reference evidence="12 13" key="3">
    <citation type="journal article" date="2017" name="G3 (Bethesda)">
        <title>Comparative analysis highlights variable genome content of wheat rusts and divergence of the mating loci.</title>
        <authorList>
            <person name="Cuomo C.A."/>
            <person name="Bakkeren G."/>
            <person name="Khalil H.B."/>
            <person name="Panwar V."/>
            <person name="Joly D."/>
            <person name="Linning R."/>
            <person name="Sakthikumar S."/>
            <person name="Song X."/>
            <person name="Adiconis X."/>
            <person name="Fan L."/>
            <person name="Goldberg J.M."/>
            <person name="Levin J.Z."/>
            <person name="Young S."/>
            <person name="Zeng Q."/>
            <person name="Anikster Y."/>
            <person name="Bruce M."/>
            <person name="Wang M."/>
            <person name="Yin C."/>
            <person name="McCallum B."/>
            <person name="Szabo L.J."/>
            <person name="Hulbert S."/>
            <person name="Chen X."/>
            <person name="Fellers J.P."/>
        </authorList>
    </citation>
    <scope>NUCLEOTIDE SEQUENCE</scope>
    <source>
        <strain evidence="12">isolate 1-1 / race 1 (BBBD)</strain>
        <strain evidence="13">Isolate 1-1 / race 1 (BBBD)</strain>
    </source>
</reference>
<dbReference type="Gene3D" id="3.40.50.300">
    <property type="entry name" value="P-loop containing nucleotide triphosphate hydrolases"/>
    <property type="match status" value="1"/>
</dbReference>
<accession>A0A180GRT9</accession>
<dbReference type="PANTHER" id="PTHR12933">
    <property type="entry name" value="ORF PROTEIN-RELATED"/>
    <property type="match status" value="1"/>
</dbReference>
<dbReference type="EMBL" id="ADAS02000030">
    <property type="protein sequence ID" value="OAV95261.1"/>
    <property type="molecule type" value="Genomic_DNA"/>
</dbReference>
<sequence length="657" mass="74156">MDTSNSIRLLTLLNVVAAKPNSKPKHHRNWADIAKQATTPTKPTPPPPPPPPPPTTTTTTTTETEHPDAVDLYHYHFAPQTSILSPTALQLAQEEDRWTVASNTTTSDHRRTVCFQLQPPTPANTALRLPKTLQPALDTLNQHEQQLFDSIKHYQDVWHTGIPYDHNRGHLRTAASLWALQHILKTRAEIIKNNDHLAPHPTCTPEAEGEDPAGKRRKPTAPNADREIRDQGFTRPKVLILLPFRAAARDWVHALTALPAPAPAVKGRERFEKEYSLPEGTLDRLDAHDAHLHYPLDHRIIFRGNIDDDFFLPIKFTRKEIRLYSDFYQADLVLGSPVGLRKFIEKEGDADFLSSIEIAIVDQMDVMQMQNWDHVEFVVEHLNRLPTKPRDTDFSRVKPWYLDGHARHLRQSILFSAHVSPAQTALFRGLANVRGKALVFHGTDAWRAGVLGRVRPGLVQTWLPVDVGPEPAEEPARRLAFFRTHVLQPLLQSALVKEGLGGVLVFVPSYFDFVRLEALFRTLDVSFAAISEYSSVAETSAARSAFFNRHVSFLLVSERFHFFTRAALRGARRLVFYAPPSRPEFYLELVSQFPFLARNPRVPAKPPSDEPLLEPKDVAATVLFSPLDQPYLEPIVGLAHAHKMLRNSPAAHSFTFV</sequence>
<dbReference type="InterPro" id="IPR053939">
    <property type="entry name" value="UTP25_C"/>
</dbReference>
<evidence type="ECO:0000256" key="3">
    <source>
        <dbReference type="ARBA" id="ARBA00009223"/>
    </source>
</evidence>
<organism evidence="11">
    <name type="scientific">Puccinia triticina (isolate 1-1 / race 1 (BBBD))</name>
    <name type="common">Brown leaf rust fungus</name>
    <dbReference type="NCBI Taxonomy" id="630390"/>
    <lineage>
        <taxon>Eukaryota</taxon>
        <taxon>Fungi</taxon>
        <taxon>Dikarya</taxon>
        <taxon>Basidiomycota</taxon>
        <taxon>Pucciniomycotina</taxon>
        <taxon>Pucciniomycetes</taxon>
        <taxon>Pucciniales</taxon>
        <taxon>Pucciniaceae</taxon>
        <taxon>Puccinia</taxon>
    </lineage>
</organism>
<reference evidence="11" key="2">
    <citation type="submission" date="2016-05" db="EMBL/GenBank/DDBJ databases">
        <title>Comparative analysis highlights variable genome content of wheat rusts and divergence of the mating loci.</title>
        <authorList>
            <person name="Cuomo C.A."/>
            <person name="Bakkeren G."/>
            <person name="Szabo L."/>
            <person name="Khalil H."/>
            <person name="Joly D."/>
            <person name="Goldberg J."/>
            <person name="Young S."/>
            <person name="Zeng Q."/>
            <person name="Fellers J."/>
        </authorList>
    </citation>
    <scope>NUCLEOTIDE SEQUENCE [LARGE SCALE GENOMIC DNA]</scope>
    <source>
        <strain evidence="11">1-1 BBBD Race 1</strain>
    </source>
</reference>
<dbReference type="Pfam" id="PF22916">
    <property type="entry name" value="UTP25_NTPase-like"/>
    <property type="match status" value="1"/>
</dbReference>
<dbReference type="STRING" id="630390.A0A180GRT9"/>
<comment type="subunit">
    <text evidence="7">Component of the ribosomal small subunit (SSU) processome composed of at least 40 protein subunits and snoRNA U3.</text>
</comment>
<feature type="compositionally biased region" description="Pro residues" evidence="8">
    <location>
        <begin position="42"/>
        <end position="55"/>
    </location>
</feature>
<evidence type="ECO:0000259" key="10">
    <source>
        <dbReference type="Pfam" id="PF22916"/>
    </source>
</evidence>
<feature type="region of interest" description="Disordered" evidence="8">
    <location>
        <begin position="195"/>
        <end position="229"/>
    </location>
</feature>
<dbReference type="InterPro" id="IPR027417">
    <property type="entry name" value="P-loop_NTPase"/>
</dbReference>
<feature type="domain" description="UTP25 NTP hydrolase-like" evidence="10">
    <location>
        <begin position="154"/>
        <end position="436"/>
    </location>
</feature>
<reference evidence="11" key="1">
    <citation type="submission" date="2009-11" db="EMBL/GenBank/DDBJ databases">
        <authorList>
            <consortium name="The Broad Institute Genome Sequencing Platform"/>
            <person name="Ward D."/>
            <person name="Feldgarden M."/>
            <person name="Earl A."/>
            <person name="Young S.K."/>
            <person name="Zeng Q."/>
            <person name="Koehrsen M."/>
            <person name="Alvarado L."/>
            <person name="Berlin A."/>
            <person name="Bochicchio J."/>
            <person name="Borenstein D."/>
            <person name="Chapman S.B."/>
            <person name="Chen Z."/>
            <person name="Engels R."/>
            <person name="Freedman E."/>
            <person name="Gellesch M."/>
            <person name="Goldberg J."/>
            <person name="Griggs A."/>
            <person name="Gujja S."/>
            <person name="Heilman E."/>
            <person name="Heiman D."/>
            <person name="Hepburn T."/>
            <person name="Howarth C."/>
            <person name="Jen D."/>
            <person name="Larson L."/>
            <person name="Lewis B."/>
            <person name="Mehta T."/>
            <person name="Park D."/>
            <person name="Pearson M."/>
            <person name="Roberts A."/>
            <person name="Saif S."/>
            <person name="Shea T."/>
            <person name="Shenoy N."/>
            <person name="Sisk P."/>
            <person name="Stolte C."/>
            <person name="Sykes S."/>
            <person name="Thomson T."/>
            <person name="Walk T."/>
            <person name="White J."/>
            <person name="Yandava C."/>
            <person name="Izard J."/>
            <person name="Baranova O.V."/>
            <person name="Blanton J.M."/>
            <person name="Tanner A.C."/>
            <person name="Dewhirst F.E."/>
            <person name="Haas B."/>
            <person name="Nusbaum C."/>
            <person name="Birren B."/>
        </authorList>
    </citation>
    <scope>NUCLEOTIDE SEQUENCE [LARGE SCALE GENOMIC DNA]</scope>
    <source>
        <strain evidence="11">1-1 BBBD Race 1</strain>
    </source>
</reference>
<keyword evidence="7" id="KW-0698">rRNA processing</keyword>
<dbReference type="AlphaFoldDB" id="A0A180GRT9"/>
<comment type="function">
    <text evidence="1 7">DEAD-box RNA helicase-like protein required for pre-18S rRNA processing, specifically at sites A0, A1, and A2.</text>
</comment>
<dbReference type="GO" id="GO:0000462">
    <property type="term" value="P:maturation of SSU-rRNA from tricistronic rRNA transcript (SSU-rRNA, 5.8S rRNA, LSU-rRNA)"/>
    <property type="evidence" value="ECO:0007669"/>
    <property type="project" value="TreeGrafter"/>
</dbReference>
<dbReference type="PANTHER" id="PTHR12933:SF0">
    <property type="entry name" value="U3 SMALL NUCLEOLAR RNA-ASSOCIATED PROTEIN 25 HOMOLOG"/>
    <property type="match status" value="1"/>
</dbReference>
<feature type="region of interest" description="Disordered" evidence="8">
    <location>
        <begin position="19"/>
        <end position="64"/>
    </location>
</feature>
<evidence type="ECO:0000256" key="2">
    <source>
        <dbReference type="ARBA" id="ARBA00004604"/>
    </source>
</evidence>
<evidence type="ECO:0000313" key="12">
    <source>
        <dbReference type="EnsemblFungi" id="PTTG_26690-t43_1-p1"/>
    </source>
</evidence>
<evidence type="ECO:0000256" key="4">
    <source>
        <dbReference type="ARBA" id="ARBA00015422"/>
    </source>
</evidence>
<dbReference type="InterPro" id="IPR053940">
    <property type="entry name" value="UTP25_NTPase-like"/>
</dbReference>
<keyword evidence="5 7" id="KW-0539">Nucleus</keyword>
<evidence type="ECO:0000256" key="8">
    <source>
        <dbReference type="SAM" id="MobiDB-lite"/>
    </source>
</evidence>
<evidence type="ECO:0000259" key="9">
    <source>
        <dbReference type="Pfam" id="PF06862"/>
    </source>
</evidence>
<dbReference type="VEuPathDB" id="FungiDB:PTTG_26690"/>
<evidence type="ECO:0000313" key="13">
    <source>
        <dbReference type="Proteomes" id="UP000005240"/>
    </source>
</evidence>
<dbReference type="GO" id="GO:0019843">
    <property type="term" value="F:rRNA binding"/>
    <property type="evidence" value="ECO:0007669"/>
    <property type="project" value="TreeGrafter"/>
</dbReference>
<keyword evidence="13" id="KW-1185">Reference proteome</keyword>
<evidence type="ECO:0000256" key="6">
    <source>
        <dbReference type="ARBA" id="ARBA00023274"/>
    </source>
</evidence>
<keyword evidence="7" id="KW-0690">Ribosome biogenesis</keyword>
<dbReference type="Proteomes" id="UP000005240">
    <property type="component" value="Unassembled WGS sequence"/>
</dbReference>
<dbReference type="GO" id="GO:0034511">
    <property type="term" value="F:U3 snoRNA binding"/>
    <property type="evidence" value="ECO:0007669"/>
    <property type="project" value="InterPro"/>
</dbReference>
<dbReference type="SUPFAM" id="SSF52540">
    <property type="entry name" value="P-loop containing nucleoside triphosphate hydrolases"/>
    <property type="match status" value="1"/>
</dbReference>
<dbReference type="OrthoDB" id="10264378at2759"/>
<evidence type="ECO:0000256" key="5">
    <source>
        <dbReference type="ARBA" id="ARBA00023242"/>
    </source>
</evidence>
<gene>
    <name evidence="11" type="ORF">PTTG_26690</name>
</gene>
<reference evidence="12" key="4">
    <citation type="submission" date="2025-05" db="UniProtKB">
        <authorList>
            <consortium name="EnsemblFungi"/>
        </authorList>
    </citation>
    <scope>IDENTIFICATION</scope>
    <source>
        <strain evidence="12">isolate 1-1 / race 1 (BBBD)</strain>
    </source>
</reference>
<comment type="subcellular location">
    <subcellularLocation>
        <location evidence="2 7">Nucleus</location>
        <location evidence="2 7">Nucleolus</location>
    </subcellularLocation>
</comment>
<name>A0A180GRT9_PUCT1</name>